<evidence type="ECO:0000313" key="2">
    <source>
        <dbReference type="Proteomes" id="UP000769157"/>
    </source>
</evidence>
<comment type="caution">
    <text evidence="1">The sequence shown here is derived from an EMBL/GenBank/DDBJ whole genome shotgun (WGS) entry which is preliminary data.</text>
</comment>
<proteinExistence type="predicted"/>
<reference evidence="1" key="2">
    <citation type="submission" date="2021-01" db="EMBL/GenBank/DDBJ databases">
        <authorList>
            <person name="Schikora-Tamarit M.A."/>
        </authorList>
    </citation>
    <scope>NUCLEOTIDE SEQUENCE</scope>
    <source>
        <strain evidence="1">CBS6075</strain>
    </source>
</reference>
<dbReference type="GeneID" id="70236460"/>
<accession>A0A9P8T5U8</accession>
<dbReference type="RefSeq" id="XP_046061510.1">
    <property type="nucleotide sequence ID" value="XM_046205579.1"/>
</dbReference>
<reference evidence="1" key="1">
    <citation type="journal article" date="2021" name="Open Biol.">
        <title>Shared evolutionary footprints suggest mitochondrial oxidative damage underlies multiple complex I losses in fungi.</title>
        <authorList>
            <person name="Schikora-Tamarit M.A."/>
            <person name="Marcet-Houben M."/>
            <person name="Nosek J."/>
            <person name="Gabaldon T."/>
        </authorList>
    </citation>
    <scope>NUCLEOTIDE SEQUENCE</scope>
    <source>
        <strain evidence="1">CBS6075</strain>
    </source>
</reference>
<organism evidence="1 2">
    <name type="scientific">Ogataea philodendri</name>
    <dbReference type="NCBI Taxonomy" id="1378263"/>
    <lineage>
        <taxon>Eukaryota</taxon>
        <taxon>Fungi</taxon>
        <taxon>Dikarya</taxon>
        <taxon>Ascomycota</taxon>
        <taxon>Saccharomycotina</taxon>
        <taxon>Pichiomycetes</taxon>
        <taxon>Pichiales</taxon>
        <taxon>Pichiaceae</taxon>
        <taxon>Ogataea</taxon>
    </lineage>
</organism>
<protein>
    <submittedName>
        <fullName evidence="1">Uncharacterized protein</fullName>
    </submittedName>
</protein>
<sequence>MAPVDNVLFGDIVDYLENFLRSESATSGDQLSSNIFCRGGSAVQRKQKRTLELRLGNLDLFFREVAVSQPAPFSQNTVNHWVACLGLVHNNVGSPQTRIGVGGGERHERVAQRLLVASSNCFSQWRRRNVGGSIPVSNNRLCNQSFEIVVRRPRAAFHADGKVCVWQRLVTNLDLVTIELWNGSTRSSQRKGSL</sequence>
<gene>
    <name evidence="1" type="ORF">OGAPHI_004495</name>
</gene>
<name>A0A9P8T5U8_9ASCO</name>
<dbReference type="Proteomes" id="UP000769157">
    <property type="component" value="Unassembled WGS sequence"/>
</dbReference>
<dbReference type="AlphaFoldDB" id="A0A9P8T5U8"/>
<keyword evidence="2" id="KW-1185">Reference proteome</keyword>
<dbReference type="EMBL" id="JAEUBE010000295">
    <property type="protein sequence ID" value="KAH3666306.1"/>
    <property type="molecule type" value="Genomic_DNA"/>
</dbReference>
<evidence type="ECO:0000313" key="1">
    <source>
        <dbReference type="EMBL" id="KAH3666306.1"/>
    </source>
</evidence>